<organism evidence="2 3">
    <name type="scientific">Panthera pardus</name>
    <name type="common">Leopard</name>
    <name type="synonym">Felis pardus</name>
    <dbReference type="NCBI Taxonomy" id="9691"/>
    <lineage>
        <taxon>Eukaryota</taxon>
        <taxon>Metazoa</taxon>
        <taxon>Chordata</taxon>
        <taxon>Craniata</taxon>
        <taxon>Vertebrata</taxon>
        <taxon>Euteleostomi</taxon>
        <taxon>Mammalia</taxon>
        <taxon>Eutheria</taxon>
        <taxon>Laurasiatheria</taxon>
        <taxon>Carnivora</taxon>
        <taxon>Feliformia</taxon>
        <taxon>Felidae</taxon>
        <taxon>Pantherinae</taxon>
        <taxon>Panthera</taxon>
    </lineage>
</organism>
<proteinExistence type="predicted"/>
<protein>
    <submittedName>
        <fullName evidence="3">Uncharacterized protein LOC128775918</fullName>
    </submittedName>
</protein>
<evidence type="ECO:0000313" key="2">
    <source>
        <dbReference type="Proteomes" id="UP001165780"/>
    </source>
</evidence>
<gene>
    <name evidence="3" type="primary">LOC128775918</name>
</gene>
<name>A0A9W2V8W8_PANPR</name>
<keyword evidence="2" id="KW-1185">Reference proteome</keyword>
<evidence type="ECO:0000256" key="1">
    <source>
        <dbReference type="SAM" id="MobiDB-lite"/>
    </source>
</evidence>
<dbReference type="RefSeq" id="XP_053755059.1">
    <property type="nucleotide sequence ID" value="XM_053899084.1"/>
</dbReference>
<reference evidence="3" key="1">
    <citation type="submission" date="2025-08" db="UniProtKB">
        <authorList>
            <consortium name="RefSeq"/>
        </authorList>
    </citation>
    <scope>IDENTIFICATION</scope>
    <source>
        <tissue evidence="3">Whole blood</tissue>
    </source>
</reference>
<feature type="compositionally biased region" description="Pro residues" evidence="1">
    <location>
        <begin position="139"/>
        <end position="157"/>
    </location>
</feature>
<evidence type="ECO:0000313" key="3">
    <source>
        <dbReference type="RefSeq" id="XP_053755059.1"/>
    </source>
</evidence>
<dbReference type="AlphaFoldDB" id="A0A9W2V8W8"/>
<dbReference type="Proteomes" id="UP001165780">
    <property type="component" value="Unplaced"/>
</dbReference>
<accession>A0A9W2V8W8</accession>
<feature type="region of interest" description="Disordered" evidence="1">
    <location>
        <begin position="63"/>
        <end position="157"/>
    </location>
</feature>
<sequence>MFPVSLPSRGRWVAARPAERPQEAVLTSLFSARLGPTPAPRPERTFPTACHVCLCLRSLAPGSGKPLPPPSASSLAHDCPPHGEETHHQEVGHPLGGGTTRPLRKPSGFMSHSPRDVVLVSSSQSGAEIPPRGAQVPGNLPPPALPPPRVCGPSRNRPPPLPAPGVCIWGGGHHASCAGVHVGVHRRPCHSGGGDAPCSSAFAAKVAFAINTRTLPPFRLRARLATVIVREGTRFRLTREGWLLFLVRQSWPTAALASPCTTPASHTLGGAPARGGRCAAPGQPWKAARHLDRSGQPRIGRAPLLLTALVQRDWATQVPGWGPPWLSHHPWFHLPLMPRASAN</sequence>
<dbReference type="GeneID" id="128775918"/>
<feature type="compositionally biased region" description="Basic and acidic residues" evidence="1">
    <location>
        <begin position="79"/>
        <end position="91"/>
    </location>
</feature>